<proteinExistence type="predicted"/>
<evidence type="ECO:0000313" key="2">
    <source>
        <dbReference type="Proteomes" id="UP001056384"/>
    </source>
</evidence>
<accession>A0A9Q9ED78</accession>
<dbReference type="AlphaFoldDB" id="A0A9Q9ED78"/>
<keyword evidence="2" id="KW-1185">Reference proteome</keyword>
<protein>
    <submittedName>
        <fullName evidence="1">Uncharacterized protein</fullName>
    </submittedName>
</protein>
<gene>
    <name evidence="1" type="ORF">Slin15195_G008100</name>
</gene>
<evidence type="ECO:0000313" key="1">
    <source>
        <dbReference type="EMBL" id="USW47491.1"/>
    </source>
</evidence>
<sequence>MAVLSYHKLSEIFPQHELVRWPNGKASDYDSYDHIRRFRVRSPGGPTAQ</sequence>
<organism evidence="1 2">
    <name type="scientific">Septoria linicola</name>
    <dbReference type="NCBI Taxonomy" id="215465"/>
    <lineage>
        <taxon>Eukaryota</taxon>
        <taxon>Fungi</taxon>
        <taxon>Dikarya</taxon>
        <taxon>Ascomycota</taxon>
        <taxon>Pezizomycotina</taxon>
        <taxon>Dothideomycetes</taxon>
        <taxon>Dothideomycetidae</taxon>
        <taxon>Mycosphaerellales</taxon>
        <taxon>Mycosphaerellaceae</taxon>
        <taxon>Septoria</taxon>
    </lineage>
</organism>
<dbReference type="EMBL" id="CP099418">
    <property type="protein sequence ID" value="USW47491.1"/>
    <property type="molecule type" value="Genomic_DNA"/>
</dbReference>
<reference evidence="1" key="1">
    <citation type="submission" date="2022-06" db="EMBL/GenBank/DDBJ databases">
        <title>Complete genome sequences of two strains of the flax pathogen Septoria linicola.</title>
        <authorList>
            <person name="Lapalu N."/>
            <person name="Simon A."/>
            <person name="Demenou B."/>
            <person name="Paumier D."/>
            <person name="Guillot M.-P."/>
            <person name="Gout L."/>
            <person name="Valade R."/>
        </authorList>
    </citation>
    <scope>NUCLEOTIDE SEQUENCE</scope>
    <source>
        <strain evidence="1">SE15195</strain>
    </source>
</reference>
<name>A0A9Q9ED78_9PEZI</name>
<dbReference type="Proteomes" id="UP001056384">
    <property type="component" value="Chromosome 1"/>
</dbReference>